<organism evidence="2 3">
    <name type="scientific">Cavenderia fasciculata</name>
    <name type="common">Slime mold</name>
    <name type="synonym">Dictyostelium fasciculatum</name>
    <dbReference type="NCBI Taxonomy" id="261658"/>
    <lineage>
        <taxon>Eukaryota</taxon>
        <taxon>Amoebozoa</taxon>
        <taxon>Evosea</taxon>
        <taxon>Eumycetozoa</taxon>
        <taxon>Dictyostelia</taxon>
        <taxon>Acytosteliales</taxon>
        <taxon>Cavenderiaceae</taxon>
        <taxon>Cavenderia</taxon>
    </lineage>
</organism>
<reference evidence="3" key="1">
    <citation type="journal article" date="2011" name="Genome Res.">
        <title>Phylogeny-wide analysis of social amoeba genomes highlights ancient origins for complex intercellular communication.</title>
        <authorList>
            <person name="Heidel A.J."/>
            <person name="Lawal H.M."/>
            <person name="Felder M."/>
            <person name="Schilde C."/>
            <person name="Helps N.R."/>
            <person name="Tunggal B."/>
            <person name="Rivero F."/>
            <person name="John U."/>
            <person name="Schleicher M."/>
            <person name="Eichinger L."/>
            <person name="Platzer M."/>
            <person name="Noegel A.A."/>
            <person name="Schaap P."/>
            <person name="Gloeckner G."/>
        </authorList>
    </citation>
    <scope>NUCLEOTIDE SEQUENCE [LARGE SCALE GENOMIC DNA]</scope>
    <source>
        <strain evidence="3">SH3</strain>
    </source>
</reference>
<protein>
    <submittedName>
        <fullName evidence="2">Uncharacterized protein</fullName>
    </submittedName>
</protein>
<dbReference type="PANTHER" id="PTHR38742:SF1">
    <property type="entry name" value="SECRETED PROTEIN C"/>
    <property type="match status" value="1"/>
</dbReference>
<dbReference type="RefSeq" id="XP_004366751.1">
    <property type="nucleotide sequence ID" value="XM_004366694.1"/>
</dbReference>
<evidence type="ECO:0000256" key="1">
    <source>
        <dbReference type="SAM" id="SignalP"/>
    </source>
</evidence>
<gene>
    <name evidence="2" type="ORF">DFA_02365</name>
</gene>
<evidence type="ECO:0000313" key="2">
    <source>
        <dbReference type="EMBL" id="EGG19118.1"/>
    </source>
</evidence>
<dbReference type="CDD" id="cd22935">
    <property type="entry name" value="SctA-like"/>
    <property type="match status" value="1"/>
</dbReference>
<dbReference type="EMBL" id="GL883016">
    <property type="protein sequence ID" value="EGG19118.1"/>
    <property type="molecule type" value="Genomic_DNA"/>
</dbReference>
<dbReference type="PROSITE" id="PS51257">
    <property type="entry name" value="PROKAR_LIPOPROTEIN"/>
    <property type="match status" value="1"/>
</dbReference>
<keyword evidence="1" id="KW-0732">Signal</keyword>
<keyword evidence="3" id="KW-1185">Reference proteome</keyword>
<feature type="chain" id="PRO_5003313449" evidence="1">
    <location>
        <begin position="21"/>
        <end position="208"/>
    </location>
</feature>
<name>F4PZ89_CACFS</name>
<proteinExistence type="predicted"/>
<dbReference type="KEGG" id="dfa:DFA_02365"/>
<accession>F4PZ89</accession>
<sequence length="208" mass="23308">MKKEIVLIVVFLMIGTFALACQCESDVPPQEPLAQFEPFFKVGDFLAGDFLSGIVSGITDQIVENTPIDTCFNEFGLNASFTEQLGRGLQLIESGLANKQIKDIESGLYQFVTSINSIKAPLSACNQTTVFTVIDSLSQFHGQDWSNVFNIITKKCDIEIVYTNFHYQHEITRWFDNAISAWNGRSFNLSGFYIGRIVDLAYTNSLMK</sequence>
<dbReference type="AlphaFoldDB" id="F4PZ89"/>
<feature type="signal peptide" evidence="1">
    <location>
        <begin position="1"/>
        <end position="20"/>
    </location>
</feature>
<dbReference type="Proteomes" id="UP000007797">
    <property type="component" value="Unassembled WGS sequence"/>
</dbReference>
<dbReference type="GeneID" id="14871122"/>
<evidence type="ECO:0000313" key="3">
    <source>
        <dbReference type="Proteomes" id="UP000007797"/>
    </source>
</evidence>
<dbReference type="PANTHER" id="PTHR38742">
    <property type="entry name" value="PROTEIN GP17"/>
    <property type="match status" value="1"/>
</dbReference>